<dbReference type="Pfam" id="PF12172">
    <property type="entry name" value="zf-ChsH2"/>
    <property type="match status" value="1"/>
</dbReference>
<evidence type="ECO:0000313" key="3">
    <source>
        <dbReference type="EMBL" id="MBB6554549.1"/>
    </source>
</evidence>
<dbReference type="InterPro" id="IPR022002">
    <property type="entry name" value="ChsH2_Znr"/>
</dbReference>
<organism evidence="3 4">
    <name type="scientific">Nonomuraea rubra</name>
    <dbReference type="NCBI Taxonomy" id="46180"/>
    <lineage>
        <taxon>Bacteria</taxon>
        <taxon>Bacillati</taxon>
        <taxon>Actinomycetota</taxon>
        <taxon>Actinomycetes</taxon>
        <taxon>Streptosporangiales</taxon>
        <taxon>Streptosporangiaceae</taxon>
        <taxon>Nonomuraea</taxon>
    </lineage>
</organism>
<dbReference type="PANTHER" id="PTHR34075">
    <property type="entry name" value="BLR3430 PROTEIN"/>
    <property type="match status" value="1"/>
</dbReference>
<proteinExistence type="predicted"/>
<keyword evidence="4" id="KW-1185">Reference proteome</keyword>
<sequence>MPGYRPEPDRDSRAWWERVARREFAVQECDACGTLRFPPRAFCAACRTEGWRWREVAPEGEVESWIVSRQPFVPGLRDPYLVVMVRLKAVPGGLVYGNWRAERPPEAGERVRGVFTQVDEELIVLDWMPESCIAIRSGENSPAD</sequence>
<evidence type="ECO:0000259" key="1">
    <source>
        <dbReference type="Pfam" id="PF01796"/>
    </source>
</evidence>
<dbReference type="InterPro" id="IPR052513">
    <property type="entry name" value="Thioester_dehydratase-like"/>
</dbReference>
<dbReference type="AlphaFoldDB" id="A0A7X0U4H8"/>
<feature type="domain" description="ChsH2 C-terminal OB-fold" evidence="1">
    <location>
        <begin position="53"/>
        <end position="115"/>
    </location>
</feature>
<reference evidence="3 4" key="1">
    <citation type="submission" date="2020-08" db="EMBL/GenBank/DDBJ databases">
        <title>Sequencing the genomes of 1000 actinobacteria strains.</title>
        <authorList>
            <person name="Klenk H.-P."/>
        </authorList>
    </citation>
    <scope>NUCLEOTIDE SEQUENCE [LARGE SCALE GENOMIC DNA]</scope>
    <source>
        <strain evidence="3 4">DSM 43768</strain>
    </source>
</reference>
<dbReference type="Gene3D" id="6.10.30.10">
    <property type="match status" value="1"/>
</dbReference>
<dbReference type="InterPro" id="IPR002878">
    <property type="entry name" value="ChsH2_C"/>
</dbReference>
<protein>
    <submittedName>
        <fullName evidence="3">Putative OB-fold protein</fullName>
    </submittedName>
</protein>
<dbReference type="InterPro" id="IPR012340">
    <property type="entry name" value="NA-bd_OB-fold"/>
</dbReference>
<evidence type="ECO:0000313" key="4">
    <source>
        <dbReference type="Proteomes" id="UP000565579"/>
    </source>
</evidence>
<comment type="caution">
    <text evidence="3">The sequence shown here is derived from an EMBL/GenBank/DDBJ whole genome shotgun (WGS) entry which is preliminary data.</text>
</comment>
<dbReference type="Proteomes" id="UP000565579">
    <property type="component" value="Unassembled WGS sequence"/>
</dbReference>
<gene>
    <name evidence="3" type="ORF">HD593_009344</name>
</gene>
<dbReference type="SUPFAM" id="SSF50249">
    <property type="entry name" value="Nucleic acid-binding proteins"/>
    <property type="match status" value="1"/>
</dbReference>
<name>A0A7X0U4H8_9ACTN</name>
<evidence type="ECO:0000259" key="2">
    <source>
        <dbReference type="Pfam" id="PF12172"/>
    </source>
</evidence>
<dbReference type="EMBL" id="JACHMI010000001">
    <property type="protein sequence ID" value="MBB6554549.1"/>
    <property type="molecule type" value="Genomic_DNA"/>
</dbReference>
<dbReference type="PANTHER" id="PTHR34075:SF5">
    <property type="entry name" value="BLR3430 PROTEIN"/>
    <property type="match status" value="1"/>
</dbReference>
<dbReference type="Pfam" id="PF01796">
    <property type="entry name" value="OB_ChsH2_C"/>
    <property type="match status" value="1"/>
</dbReference>
<accession>A0A7X0U4H8</accession>
<dbReference type="RefSeq" id="WP_185109259.1">
    <property type="nucleotide sequence ID" value="NZ_BAAAXY010000215.1"/>
</dbReference>
<feature type="domain" description="ChsH2 rubredoxin-like zinc ribbon" evidence="2">
    <location>
        <begin position="16"/>
        <end position="49"/>
    </location>
</feature>